<proteinExistence type="predicted"/>
<organism evidence="1 2">
    <name type="scientific">Psylliodes chrysocephalus</name>
    <dbReference type="NCBI Taxonomy" id="3402493"/>
    <lineage>
        <taxon>Eukaryota</taxon>
        <taxon>Metazoa</taxon>
        <taxon>Ecdysozoa</taxon>
        <taxon>Arthropoda</taxon>
        <taxon>Hexapoda</taxon>
        <taxon>Insecta</taxon>
        <taxon>Pterygota</taxon>
        <taxon>Neoptera</taxon>
        <taxon>Endopterygota</taxon>
        <taxon>Coleoptera</taxon>
        <taxon>Polyphaga</taxon>
        <taxon>Cucujiformia</taxon>
        <taxon>Chrysomeloidea</taxon>
        <taxon>Chrysomelidae</taxon>
        <taxon>Galerucinae</taxon>
        <taxon>Alticini</taxon>
        <taxon>Psylliodes</taxon>
    </lineage>
</organism>
<dbReference type="Proteomes" id="UP001153636">
    <property type="component" value="Chromosome 2"/>
</dbReference>
<dbReference type="SUPFAM" id="SSF53098">
    <property type="entry name" value="Ribonuclease H-like"/>
    <property type="match status" value="1"/>
</dbReference>
<dbReference type="OrthoDB" id="6767230at2759"/>
<dbReference type="AlphaFoldDB" id="A0A9P0GEC7"/>
<reference evidence="1" key="1">
    <citation type="submission" date="2022-01" db="EMBL/GenBank/DDBJ databases">
        <authorList>
            <person name="King R."/>
        </authorList>
    </citation>
    <scope>NUCLEOTIDE SEQUENCE</scope>
</reference>
<sequence>MLTERDLKLNLNKLVGLGFDGCSTMAGKENGVQQLIRNEYPNATFFRCSSHKLNLVINDLNSVQVVQNSIGVIEETIMFFRESPKRHAMVSNLPLLCETRWSAKYKSIRLFYEKFIFITTVLQNMSTDVMFSAKTKSKAQQLLCSVSSSQFIMCLNIIAKYSSLLEPVANKLQGVSIDLLSVKYHVDTLITMFEKDRTNANSVFSNIFKKCTEIANELNIDIKTPQTIPCQNYRSNIQGKSPEEYFRISIFIPYLDSIISSLKTRFSSNNTSAFSLSRFRPALIKERINLSESQLDDNSKKFGVENLKA</sequence>
<evidence type="ECO:0000313" key="2">
    <source>
        <dbReference type="Proteomes" id="UP001153636"/>
    </source>
</evidence>
<dbReference type="PANTHER" id="PTHR46289:SF14">
    <property type="entry name" value="DUF4371 DOMAIN-CONTAINING PROTEIN"/>
    <property type="match status" value="1"/>
</dbReference>
<accession>A0A9P0GEC7</accession>
<dbReference type="EMBL" id="OV651814">
    <property type="protein sequence ID" value="CAH1106730.1"/>
    <property type="molecule type" value="Genomic_DNA"/>
</dbReference>
<name>A0A9P0GEC7_9CUCU</name>
<evidence type="ECO:0000313" key="1">
    <source>
        <dbReference type="EMBL" id="CAH1106730.1"/>
    </source>
</evidence>
<keyword evidence="2" id="KW-1185">Reference proteome</keyword>
<dbReference type="PANTHER" id="PTHR46289">
    <property type="entry name" value="52 KDA REPRESSOR OF THE INHIBITOR OF THE PROTEIN KINASE-LIKE PROTEIN-RELATED"/>
    <property type="match status" value="1"/>
</dbReference>
<dbReference type="InterPro" id="IPR012337">
    <property type="entry name" value="RNaseH-like_sf"/>
</dbReference>
<protein>
    <recommendedName>
        <fullName evidence="3">Zinc finger MYM-type protein 1-like</fullName>
    </recommendedName>
</protein>
<dbReference type="InterPro" id="IPR052958">
    <property type="entry name" value="IFN-induced_PKR_regulator"/>
</dbReference>
<gene>
    <name evidence="1" type="ORF">PSYICH_LOCUS7649</name>
</gene>
<evidence type="ECO:0008006" key="3">
    <source>
        <dbReference type="Google" id="ProtNLM"/>
    </source>
</evidence>